<feature type="region of interest" description="Disordered" evidence="1">
    <location>
        <begin position="557"/>
        <end position="608"/>
    </location>
</feature>
<evidence type="ECO:0000313" key="3">
    <source>
        <dbReference type="EMBL" id="JAG81494.1"/>
    </source>
</evidence>
<proteinExistence type="predicted"/>
<gene>
    <name evidence="3" type="ORF">g.42907</name>
    <name evidence="2" type="ORF">g.42915</name>
</gene>
<evidence type="ECO:0000256" key="1">
    <source>
        <dbReference type="SAM" id="MobiDB-lite"/>
    </source>
</evidence>
<evidence type="ECO:0000313" key="2">
    <source>
        <dbReference type="EMBL" id="JAG81492.1"/>
    </source>
</evidence>
<accession>A0A0C9RF43</accession>
<sequence length="608" mass="67837">MNRNGWFQCHANVPPITSTFQNDQVQGDQSNFFQNQQQIPQSCNPTYQPPSFGIMTGTQSNCPQPQPQCHSDAFPNPQRSNLLTSNYQQPNQDHCISQSPEKPLKLAPGLLEQIKAILTPSSGPIFILPTSCSTPPTPQPSCLECHGMRLPCGQSQLFQPAAYYPCPMPMPMPIFNPFMLQNSPQKPSAEPLRCSCCFNTSPDPTKAIAHQIQPSIQPDQHFCSETDDETICSKRNCPSAINLQALAAQLLAVPGVISCAATRMILRRIPGSNVTNPIEEIMQRSQNALNNLAQEQLSAESRNAQQVGALINLHMTANPPANIVHILTTTQLKVNVLKGHVDSVISRQVSGQEMGAEGSKQFDVMILGMKSDEELRQLLITLRQKECDERVNLSFAPYRSQRIIAETRLRNVESKIRQVEKVMENRRFTMIPRDNRHVDLDGSGGWHAYPGSLSAASPFGRETTMQPQTYDSPDPFHIEVRSPRRLNLKPHVGSPETTYERELEQSKEITFRKPDNGHQSNYQRLLNPAEMAKVKKEIGDTQDIGDDRTIPFVMTLSENPVQNPEKDLDGEENEISLCTAPNEKPSAGNPYASEKDEETENRITAEKK</sequence>
<feature type="compositionally biased region" description="Basic and acidic residues" evidence="1">
    <location>
        <begin position="498"/>
        <end position="516"/>
    </location>
</feature>
<protein>
    <submittedName>
        <fullName evidence="3">Uncharacterized protein</fullName>
    </submittedName>
</protein>
<name>A0A0C9RF43_9HYME</name>
<reference evidence="3" key="1">
    <citation type="submission" date="2015-01" db="EMBL/GenBank/DDBJ databases">
        <title>Transcriptome Assembly of Fopius arisanus.</title>
        <authorList>
            <person name="Geib S."/>
        </authorList>
    </citation>
    <scope>NUCLEOTIDE SEQUENCE</scope>
</reference>
<dbReference type="EMBL" id="GBYB01011727">
    <property type="protein sequence ID" value="JAG81494.1"/>
    <property type="molecule type" value="Transcribed_RNA"/>
</dbReference>
<dbReference type="EMBL" id="GBYB01011725">
    <property type="protein sequence ID" value="JAG81492.1"/>
    <property type="molecule type" value="Transcribed_RNA"/>
</dbReference>
<organism evidence="3">
    <name type="scientific">Fopius arisanus</name>
    <dbReference type="NCBI Taxonomy" id="64838"/>
    <lineage>
        <taxon>Eukaryota</taxon>
        <taxon>Metazoa</taxon>
        <taxon>Ecdysozoa</taxon>
        <taxon>Arthropoda</taxon>
        <taxon>Hexapoda</taxon>
        <taxon>Insecta</taxon>
        <taxon>Pterygota</taxon>
        <taxon>Neoptera</taxon>
        <taxon>Endopterygota</taxon>
        <taxon>Hymenoptera</taxon>
        <taxon>Apocrita</taxon>
        <taxon>Ichneumonoidea</taxon>
        <taxon>Braconidae</taxon>
        <taxon>Opiinae</taxon>
        <taxon>Fopius</taxon>
    </lineage>
</organism>
<dbReference type="AlphaFoldDB" id="A0A0C9RF43"/>
<feature type="region of interest" description="Disordered" evidence="1">
    <location>
        <begin position="487"/>
        <end position="521"/>
    </location>
</feature>